<dbReference type="InterPro" id="IPR016102">
    <property type="entry name" value="Succinyl-CoA_synth-like"/>
</dbReference>
<comment type="caution">
    <text evidence="1">The sequence shown here is derived from an EMBL/GenBank/DDBJ whole genome shotgun (WGS) entry which is preliminary data.</text>
</comment>
<proteinExistence type="predicted"/>
<name>X1I9V8_9ZZZZ</name>
<dbReference type="SUPFAM" id="SSF52210">
    <property type="entry name" value="Succinyl-CoA synthetase domains"/>
    <property type="match status" value="1"/>
</dbReference>
<accession>X1I9V8</accession>
<evidence type="ECO:0008006" key="2">
    <source>
        <dbReference type="Google" id="ProtNLM"/>
    </source>
</evidence>
<dbReference type="EMBL" id="BARU01033000">
    <property type="protein sequence ID" value="GAH62884.1"/>
    <property type="molecule type" value="Genomic_DNA"/>
</dbReference>
<dbReference type="AlphaFoldDB" id="X1I9V8"/>
<organism evidence="1">
    <name type="scientific">marine sediment metagenome</name>
    <dbReference type="NCBI Taxonomy" id="412755"/>
    <lineage>
        <taxon>unclassified sequences</taxon>
        <taxon>metagenomes</taxon>
        <taxon>ecological metagenomes</taxon>
    </lineage>
</organism>
<protein>
    <recommendedName>
        <fullName evidence="2">B12-binding domain-containing protein</fullName>
    </recommendedName>
</protein>
<reference evidence="1" key="1">
    <citation type="journal article" date="2014" name="Front. Microbiol.">
        <title>High frequency of phylogenetically diverse reductive dehalogenase-homologous genes in deep subseafloor sedimentary metagenomes.</title>
        <authorList>
            <person name="Kawai M."/>
            <person name="Futagami T."/>
            <person name="Toyoda A."/>
            <person name="Takaki Y."/>
            <person name="Nishi S."/>
            <person name="Hori S."/>
            <person name="Arai W."/>
            <person name="Tsubouchi T."/>
            <person name="Morono Y."/>
            <person name="Uchiyama I."/>
            <person name="Ito T."/>
            <person name="Fujiyama A."/>
            <person name="Inagaki F."/>
            <person name="Takami H."/>
        </authorList>
    </citation>
    <scope>NUCLEOTIDE SEQUENCE</scope>
    <source>
        <strain evidence="1">Expedition CK06-06</strain>
    </source>
</reference>
<sequence length="48" mass="5566">AFMGGVISEASIKYLEEHGIPNYDDVDRAARAMWVLMEHGRYVRRRQA</sequence>
<dbReference type="Gene3D" id="3.40.50.261">
    <property type="entry name" value="Succinyl-CoA synthetase domains"/>
    <property type="match status" value="1"/>
</dbReference>
<gene>
    <name evidence="1" type="ORF">S03H2_51967</name>
</gene>
<feature type="non-terminal residue" evidence="1">
    <location>
        <position position="1"/>
    </location>
</feature>
<evidence type="ECO:0000313" key="1">
    <source>
        <dbReference type="EMBL" id="GAH62884.1"/>
    </source>
</evidence>